<keyword evidence="18" id="KW-1185">Reference proteome</keyword>
<comment type="subunit">
    <text evidence="5">Mammalian complex I is composed of 45 different subunits. This is a component of the iron-sulfur (IP) fragment of the enzyme.</text>
</comment>
<gene>
    <name evidence="17" type="ORF">PV09_02930</name>
</gene>
<keyword evidence="12" id="KW-0472">Membrane</keyword>
<dbReference type="OrthoDB" id="9992197at2759"/>
<dbReference type="CDD" id="cd24141">
    <property type="entry name" value="NDUFS5-like"/>
    <property type="match status" value="1"/>
</dbReference>
<dbReference type="AlphaFoldDB" id="A0A0D2B5L1"/>
<dbReference type="PANTHER" id="PTHR15224">
    <property type="entry name" value="NADH DEHYDROGENASE [UBIQUINONE] IRON-SULFUR PROTEIN 5"/>
    <property type="match status" value="1"/>
</dbReference>
<keyword evidence="13 16" id="KW-1015">Disulfide bond</keyword>
<keyword evidence="10" id="KW-0249">Electron transport</keyword>
<dbReference type="InterPro" id="IPR019342">
    <property type="entry name" value="NADH_UbQ_OxRdtase_FeS-su5"/>
</dbReference>
<dbReference type="EMBL" id="KN847535">
    <property type="protein sequence ID" value="KIW06494.1"/>
    <property type="molecule type" value="Genomic_DNA"/>
</dbReference>
<keyword evidence="9" id="KW-0999">Mitochondrion inner membrane</keyword>
<evidence type="ECO:0000256" key="15">
    <source>
        <dbReference type="ARBA" id="ARBA00032739"/>
    </source>
</evidence>
<evidence type="ECO:0000313" key="17">
    <source>
        <dbReference type="EMBL" id="KIW06494.1"/>
    </source>
</evidence>
<dbReference type="GO" id="GO:0032981">
    <property type="term" value="P:mitochondrial respiratory chain complex I assembly"/>
    <property type="evidence" value="ECO:0007669"/>
    <property type="project" value="TreeGrafter"/>
</dbReference>
<organism evidence="17 18">
    <name type="scientific">Verruconis gallopava</name>
    <dbReference type="NCBI Taxonomy" id="253628"/>
    <lineage>
        <taxon>Eukaryota</taxon>
        <taxon>Fungi</taxon>
        <taxon>Dikarya</taxon>
        <taxon>Ascomycota</taxon>
        <taxon>Pezizomycotina</taxon>
        <taxon>Dothideomycetes</taxon>
        <taxon>Pleosporomycetidae</taxon>
        <taxon>Venturiales</taxon>
        <taxon>Sympoventuriaceae</taxon>
        <taxon>Verruconis</taxon>
    </lineage>
</organism>
<evidence type="ECO:0000256" key="7">
    <source>
        <dbReference type="ARBA" id="ARBA00022448"/>
    </source>
</evidence>
<name>A0A0D2B5L1_9PEZI</name>
<evidence type="ECO:0000256" key="10">
    <source>
        <dbReference type="ARBA" id="ARBA00022982"/>
    </source>
</evidence>
<keyword evidence="7" id="KW-0813">Transport</keyword>
<feature type="disulfide bond" evidence="16">
    <location>
        <begin position="24"/>
        <end position="40"/>
    </location>
</feature>
<dbReference type="PANTHER" id="PTHR15224:SF1">
    <property type="entry name" value="NADH DEHYDROGENASE [UBIQUINONE] IRON-SULFUR PROTEIN 5"/>
    <property type="match status" value="1"/>
</dbReference>
<dbReference type="HOGENOM" id="CLU_162182_0_1_1"/>
<evidence type="ECO:0000256" key="3">
    <source>
        <dbReference type="ARBA" id="ARBA00004637"/>
    </source>
</evidence>
<evidence type="ECO:0000256" key="2">
    <source>
        <dbReference type="ARBA" id="ARBA00004569"/>
    </source>
</evidence>
<evidence type="ECO:0000256" key="16">
    <source>
        <dbReference type="PIRSR" id="PIRSR619342-50"/>
    </source>
</evidence>
<sequence length="115" mass="13061">MASGYGLNGGPSRCYPFWQEVMACYVTNATPYDSSGAKKCAFPLEDYFECLHHKKERKRTAKLQEAYRKKELSSPAEGMKTAKEIRSLGLLDVPTEEKHLNTFGGWLKPKDPKDR</sequence>
<proteinExistence type="inferred from homology"/>
<evidence type="ECO:0000256" key="5">
    <source>
        <dbReference type="ARBA" id="ARBA00011261"/>
    </source>
</evidence>
<dbReference type="Proteomes" id="UP000053259">
    <property type="component" value="Unassembled WGS sequence"/>
</dbReference>
<evidence type="ECO:0000256" key="14">
    <source>
        <dbReference type="ARBA" id="ARBA00031222"/>
    </source>
</evidence>
<reference evidence="17 18" key="1">
    <citation type="submission" date="2015-01" db="EMBL/GenBank/DDBJ databases">
        <title>The Genome Sequence of Ochroconis gallopava CBS43764.</title>
        <authorList>
            <consortium name="The Broad Institute Genomics Platform"/>
            <person name="Cuomo C."/>
            <person name="de Hoog S."/>
            <person name="Gorbushina A."/>
            <person name="Stielow B."/>
            <person name="Teixiera M."/>
            <person name="Abouelleil A."/>
            <person name="Chapman S.B."/>
            <person name="Priest M."/>
            <person name="Young S.K."/>
            <person name="Wortman J."/>
            <person name="Nusbaum C."/>
            <person name="Birren B."/>
        </authorList>
    </citation>
    <scope>NUCLEOTIDE SEQUENCE [LARGE SCALE GENOMIC DNA]</scope>
    <source>
        <strain evidence="17 18">CBS 43764</strain>
    </source>
</reference>
<evidence type="ECO:0000256" key="1">
    <source>
        <dbReference type="ARBA" id="ARBA00003195"/>
    </source>
</evidence>
<evidence type="ECO:0000313" key="18">
    <source>
        <dbReference type="Proteomes" id="UP000053259"/>
    </source>
</evidence>
<keyword evidence="8" id="KW-0679">Respiratory chain</keyword>
<comment type="function">
    <text evidence="1">Accessory subunit of the mitochondrial membrane respiratory chain NADH dehydrogenase (Complex I), that is believed not to be involved in catalysis. Complex I functions in the transfer of electrons from NADH to the respiratory chain. The immediate electron acceptor for the enzyme is believed to be ubiquinone.</text>
</comment>
<evidence type="ECO:0000256" key="8">
    <source>
        <dbReference type="ARBA" id="ARBA00022660"/>
    </source>
</evidence>
<dbReference type="RefSeq" id="XP_016216363.1">
    <property type="nucleotide sequence ID" value="XM_016356057.1"/>
</dbReference>
<comment type="subcellular location">
    <subcellularLocation>
        <location evidence="3">Mitochondrion inner membrane</location>
        <topology evidence="3">Peripheral membrane protein</topology>
    </subcellularLocation>
    <subcellularLocation>
        <location evidence="2">Mitochondrion intermembrane space</location>
    </subcellularLocation>
</comment>
<evidence type="ECO:0000256" key="11">
    <source>
        <dbReference type="ARBA" id="ARBA00023128"/>
    </source>
</evidence>
<dbReference type="InParanoid" id="A0A0D2B5L1"/>
<dbReference type="GeneID" id="27310903"/>
<evidence type="ECO:0000256" key="13">
    <source>
        <dbReference type="ARBA" id="ARBA00023157"/>
    </source>
</evidence>
<dbReference type="VEuPathDB" id="FungiDB:PV09_02930"/>
<comment type="similarity">
    <text evidence="4">Belongs to the complex I NDUFS5 subunit family.</text>
</comment>
<dbReference type="GO" id="GO:0005743">
    <property type="term" value="C:mitochondrial inner membrane"/>
    <property type="evidence" value="ECO:0007669"/>
    <property type="project" value="UniProtKB-SubCell"/>
</dbReference>
<accession>A0A0D2B5L1</accession>
<evidence type="ECO:0000256" key="9">
    <source>
        <dbReference type="ARBA" id="ARBA00022792"/>
    </source>
</evidence>
<evidence type="ECO:0000256" key="6">
    <source>
        <dbReference type="ARBA" id="ARBA00013482"/>
    </source>
</evidence>
<keyword evidence="11" id="KW-0496">Mitochondrion</keyword>
<dbReference type="STRING" id="253628.A0A0D2B5L1"/>
<evidence type="ECO:0000256" key="4">
    <source>
        <dbReference type="ARBA" id="ARBA00007372"/>
    </source>
</evidence>
<feature type="disulfide bond" evidence="16">
    <location>
        <begin position="14"/>
        <end position="50"/>
    </location>
</feature>
<dbReference type="GO" id="GO:0005758">
    <property type="term" value="C:mitochondrial intermembrane space"/>
    <property type="evidence" value="ECO:0007669"/>
    <property type="project" value="UniProtKB-SubCell"/>
</dbReference>
<protein>
    <recommendedName>
        <fullName evidence="6">NADH dehydrogenase [ubiquinone] iron-sulfur protein 5</fullName>
    </recommendedName>
    <alternativeName>
        <fullName evidence="14">Complex I-15 kDa</fullName>
    </alternativeName>
    <alternativeName>
        <fullName evidence="15">NADH-ubiquinone oxidoreductase 15 kDa subunit</fullName>
    </alternativeName>
</protein>
<evidence type="ECO:0000256" key="12">
    <source>
        <dbReference type="ARBA" id="ARBA00023136"/>
    </source>
</evidence>